<dbReference type="InterPro" id="IPR005801">
    <property type="entry name" value="ADC_synthase"/>
</dbReference>
<keyword evidence="12 15" id="KW-0456">Lyase</keyword>
<dbReference type="Pfam" id="PF04715">
    <property type="entry name" value="Anth_synt_I_N"/>
    <property type="match status" value="1"/>
</dbReference>
<dbReference type="Proteomes" id="UP000530514">
    <property type="component" value="Unassembled WGS sequence"/>
</dbReference>
<accession>A0A7W1XAR4</accession>
<dbReference type="PANTHER" id="PTHR11236">
    <property type="entry name" value="AMINOBENZOATE/ANTHRANILATE SYNTHASE"/>
    <property type="match status" value="1"/>
</dbReference>
<evidence type="ECO:0000313" key="19">
    <source>
        <dbReference type="Proteomes" id="UP000530514"/>
    </source>
</evidence>
<dbReference type="InterPro" id="IPR015890">
    <property type="entry name" value="Chorismate_C"/>
</dbReference>
<evidence type="ECO:0000256" key="15">
    <source>
        <dbReference type="RuleBase" id="RU364045"/>
    </source>
</evidence>
<keyword evidence="9 15" id="KW-0822">Tryptophan biosynthesis</keyword>
<evidence type="ECO:0000256" key="9">
    <source>
        <dbReference type="ARBA" id="ARBA00022822"/>
    </source>
</evidence>
<dbReference type="GO" id="GO:0004049">
    <property type="term" value="F:anthranilate synthase activity"/>
    <property type="evidence" value="ECO:0007669"/>
    <property type="project" value="UniProtKB-EC"/>
</dbReference>
<evidence type="ECO:0000313" key="18">
    <source>
        <dbReference type="EMBL" id="MBA4543144.1"/>
    </source>
</evidence>
<comment type="pathway">
    <text evidence="2 15">Amino-acid biosynthesis; L-tryptophan biosynthesis; L-tryptophan from chorismate: step 1/5.</text>
</comment>
<feature type="domain" description="Anthranilate synthase component I N-terminal" evidence="17">
    <location>
        <begin position="28"/>
        <end position="169"/>
    </location>
</feature>
<dbReference type="EC" id="4.1.3.27" evidence="5 15"/>
<evidence type="ECO:0000256" key="8">
    <source>
        <dbReference type="ARBA" id="ARBA00022723"/>
    </source>
</evidence>
<organism evidence="18 19">
    <name type="scientific">Thermoactinomyces daqus</name>
    <dbReference type="NCBI Taxonomy" id="1329516"/>
    <lineage>
        <taxon>Bacteria</taxon>
        <taxon>Bacillati</taxon>
        <taxon>Bacillota</taxon>
        <taxon>Bacilli</taxon>
        <taxon>Bacillales</taxon>
        <taxon>Thermoactinomycetaceae</taxon>
        <taxon>Thermoactinomyces</taxon>
    </lineage>
</organism>
<comment type="similarity">
    <text evidence="3 15">Belongs to the anthranilate synthase component I family.</text>
</comment>
<comment type="catalytic activity">
    <reaction evidence="14 15">
        <text>chorismate + L-glutamine = anthranilate + pyruvate + L-glutamate + H(+)</text>
        <dbReference type="Rhea" id="RHEA:21732"/>
        <dbReference type="ChEBI" id="CHEBI:15361"/>
        <dbReference type="ChEBI" id="CHEBI:15378"/>
        <dbReference type="ChEBI" id="CHEBI:16567"/>
        <dbReference type="ChEBI" id="CHEBI:29748"/>
        <dbReference type="ChEBI" id="CHEBI:29985"/>
        <dbReference type="ChEBI" id="CHEBI:58359"/>
        <dbReference type="EC" id="4.1.3.27"/>
    </reaction>
</comment>
<dbReference type="GO" id="GO:0000162">
    <property type="term" value="P:L-tryptophan biosynthetic process"/>
    <property type="evidence" value="ECO:0007669"/>
    <property type="project" value="UniProtKB-UniPathway"/>
</dbReference>
<dbReference type="PANTHER" id="PTHR11236:SF48">
    <property type="entry name" value="ISOCHORISMATE SYNTHASE MENF"/>
    <property type="match status" value="1"/>
</dbReference>
<keyword evidence="10 15" id="KW-0460">Magnesium</keyword>
<dbReference type="RefSeq" id="WP_033101425.1">
    <property type="nucleotide sequence ID" value="NZ_JACEIP010000012.1"/>
</dbReference>
<proteinExistence type="inferred from homology"/>
<dbReference type="OrthoDB" id="9803598at2"/>
<dbReference type="EMBL" id="JACEIP010000012">
    <property type="protein sequence ID" value="MBA4543144.1"/>
    <property type="molecule type" value="Genomic_DNA"/>
</dbReference>
<comment type="cofactor">
    <cofactor evidence="1 15">
        <name>Mg(2+)</name>
        <dbReference type="ChEBI" id="CHEBI:18420"/>
    </cofactor>
</comment>
<dbReference type="InterPro" id="IPR005256">
    <property type="entry name" value="Anth_synth_I_PabB"/>
</dbReference>
<comment type="function">
    <text evidence="13 15">Part of a heterotetrameric complex that catalyzes the two-step biosynthesis of anthranilate, an intermediate in the biosynthesis of L-tryptophan. In the first step, the glutamine-binding beta subunit (TrpG) of anthranilate synthase (AS) provides the glutamine amidotransferase activity which generates ammonia as a substrate that, along with chorismate, is used in the second step, catalyzed by the large alpha subunit of AS (TrpE) to produce anthranilate. In the absence of TrpG, TrpE can synthesize anthranilate directly from chorismate and high concentrations of ammonia.</text>
</comment>
<dbReference type="InterPro" id="IPR019999">
    <property type="entry name" value="Anth_synth_I-like"/>
</dbReference>
<dbReference type="Gene3D" id="3.60.120.10">
    <property type="entry name" value="Anthranilate synthase"/>
    <property type="match status" value="1"/>
</dbReference>
<evidence type="ECO:0000256" key="1">
    <source>
        <dbReference type="ARBA" id="ARBA00001946"/>
    </source>
</evidence>
<evidence type="ECO:0000256" key="10">
    <source>
        <dbReference type="ARBA" id="ARBA00022842"/>
    </source>
</evidence>
<evidence type="ECO:0000256" key="11">
    <source>
        <dbReference type="ARBA" id="ARBA00023141"/>
    </source>
</evidence>
<evidence type="ECO:0000256" key="5">
    <source>
        <dbReference type="ARBA" id="ARBA00012266"/>
    </source>
</evidence>
<protein>
    <recommendedName>
        <fullName evidence="6 15">Anthranilate synthase component 1</fullName>
        <ecNumber evidence="5 15">4.1.3.27</ecNumber>
    </recommendedName>
</protein>
<gene>
    <name evidence="15 18" type="primary">trpE</name>
    <name evidence="18" type="ORF">H1164_09545</name>
</gene>
<comment type="subunit">
    <text evidence="4 15">Heterotetramer consisting of two non-identical subunits: a beta subunit (TrpG) and a large alpha subunit (TrpE).</text>
</comment>
<dbReference type="UniPathway" id="UPA00035">
    <property type="reaction ID" value="UER00040"/>
</dbReference>
<evidence type="ECO:0000259" key="17">
    <source>
        <dbReference type="Pfam" id="PF04715"/>
    </source>
</evidence>
<keyword evidence="19" id="KW-1185">Reference proteome</keyword>
<evidence type="ECO:0000256" key="4">
    <source>
        <dbReference type="ARBA" id="ARBA00011575"/>
    </source>
</evidence>
<evidence type="ECO:0000256" key="13">
    <source>
        <dbReference type="ARBA" id="ARBA00025634"/>
    </source>
</evidence>
<comment type="caution">
    <text evidence="18">The sequence shown here is derived from an EMBL/GenBank/DDBJ whole genome shotgun (WGS) entry which is preliminary data.</text>
</comment>
<feature type="domain" description="Chorismate-utilising enzyme C-terminal" evidence="16">
    <location>
        <begin position="234"/>
        <end position="487"/>
    </location>
</feature>
<dbReference type="AlphaFoldDB" id="A0A7W1XAR4"/>
<evidence type="ECO:0000259" key="16">
    <source>
        <dbReference type="Pfam" id="PF00425"/>
    </source>
</evidence>
<keyword evidence="7 15" id="KW-0028">Amino-acid biosynthesis</keyword>
<evidence type="ECO:0000256" key="7">
    <source>
        <dbReference type="ARBA" id="ARBA00022605"/>
    </source>
</evidence>
<keyword evidence="8 15" id="KW-0479">Metal-binding</keyword>
<dbReference type="SUPFAM" id="SSF56322">
    <property type="entry name" value="ADC synthase"/>
    <property type="match status" value="1"/>
</dbReference>
<evidence type="ECO:0000256" key="6">
    <source>
        <dbReference type="ARBA" id="ARBA00020653"/>
    </source>
</evidence>
<dbReference type="Pfam" id="PF00425">
    <property type="entry name" value="Chorismate_bind"/>
    <property type="match status" value="1"/>
</dbReference>
<dbReference type="NCBIfam" id="TIGR00564">
    <property type="entry name" value="trpE_most"/>
    <property type="match status" value="1"/>
</dbReference>
<dbReference type="InterPro" id="IPR006805">
    <property type="entry name" value="Anth_synth_I_N"/>
</dbReference>
<evidence type="ECO:0000256" key="14">
    <source>
        <dbReference type="ARBA" id="ARBA00047683"/>
    </source>
</evidence>
<dbReference type="PRINTS" id="PR00095">
    <property type="entry name" value="ANTSNTHASEI"/>
</dbReference>
<evidence type="ECO:0000256" key="3">
    <source>
        <dbReference type="ARBA" id="ARBA00009562"/>
    </source>
</evidence>
<evidence type="ECO:0000256" key="12">
    <source>
        <dbReference type="ARBA" id="ARBA00023239"/>
    </source>
</evidence>
<dbReference type="GO" id="GO:0046872">
    <property type="term" value="F:metal ion binding"/>
    <property type="evidence" value="ECO:0007669"/>
    <property type="project" value="UniProtKB-KW"/>
</dbReference>
<evidence type="ECO:0000256" key="2">
    <source>
        <dbReference type="ARBA" id="ARBA00004873"/>
    </source>
</evidence>
<sequence>MIYPDLLEAVKLARDFSVIPVCKTVLADTETPIRLYDRVKDQPYSFLLESVEGGERWSRYSFVGSSPCRVIKSREGRMAIRDQRGERTAVTSDPLSDLNEQLAAYRSPVYDGYPPFLGGAVGYFGYEIVRFFEPARPVAKQAGLENSAYDLHFMVMDRLLVFDHLKQEVIFIQHLQVPKNGSQAELRERYEETVKDLERWANELLSKPVSTTFSGVTIDREPVDLSSVTANLSKEAYVKMVEKAKEYIRAGDLFQVVLSRKLTWAPAPDPFEVYRVLRVLNPSPYMYYLRLGEETIVGTSPELLVRVTGGRAETRPIAGSRPRGKTAEEENRLLENLLADEKERAEHVMLVDLGRNDLGRVADIGSVTVTDFMTIEKYSHIMHLVSHVEAKLKEGKVPADAFRACFPAGTLSGAPKIRAMEIISELEPDLRGVYGGAIGYLSFTGNLDTCIAIRTIYFHKGQATVQSGGGIVADSDPELELQESVNKAMGMLKALELAAKRTVGLSC</sequence>
<name>A0A7W1XAR4_9BACL</name>
<keyword evidence="11 15" id="KW-0057">Aromatic amino acid biosynthesis</keyword>
<reference evidence="18 19" key="1">
    <citation type="submission" date="2020-07" db="EMBL/GenBank/DDBJ databases">
        <authorList>
            <person name="Feng H."/>
        </authorList>
    </citation>
    <scope>NUCLEOTIDE SEQUENCE [LARGE SCALE GENOMIC DNA]</scope>
    <source>
        <strain evidence="19">s-11</strain>
    </source>
</reference>